<organism evidence="2">
    <name type="scientific">Octactis speculum</name>
    <dbReference type="NCBI Taxonomy" id="3111310"/>
    <lineage>
        <taxon>Eukaryota</taxon>
        <taxon>Sar</taxon>
        <taxon>Stramenopiles</taxon>
        <taxon>Ochrophyta</taxon>
        <taxon>Dictyochophyceae</taxon>
        <taxon>Dictyochales</taxon>
        <taxon>Dictyochaceae</taxon>
        <taxon>Octactis</taxon>
    </lineage>
</organism>
<feature type="transmembrane region" description="Helical" evidence="1">
    <location>
        <begin position="12"/>
        <end position="31"/>
    </location>
</feature>
<dbReference type="AlphaFoldDB" id="A0A7S2AQD0"/>
<protein>
    <submittedName>
        <fullName evidence="2">Uncharacterized protein</fullName>
    </submittedName>
</protein>
<proteinExistence type="predicted"/>
<keyword evidence="1" id="KW-1133">Transmembrane helix</keyword>
<evidence type="ECO:0000313" key="2">
    <source>
        <dbReference type="EMBL" id="CAD9374301.1"/>
    </source>
</evidence>
<evidence type="ECO:0000256" key="1">
    <source>
        <dbReference type="SAM" id="Phobius"/>
    </source>
</evidence>
<keyword evidence="1" id="KW-0812">Transmembrane</keyword>
<name>A0A7S2AQD0_9STRA</name>
<accession>A0A7S2AQD0</accession>
<keyword evidence="1" id="KW-0472">Membrane</keyword>
<dbReference type="EMBL" id="HBGS01004229">
    <property type="protein sequence ID" value="CAD9374301.1"/>
    <property type="molecule type" value="Transcribed_RNA"/>
</dbReference>
<sequence>MGELNDGGVVLVLFLMVAAIAYALFTAVSFYAESTPSTSTSLLRLLSGWANVGNSVTHVLLIVYTLANGNNNSEYWIEERKLGGIEGPVFLAILNLAAGISSLLYNSMLFPLGWNSFVIAAGTFLPVVWPRFLAEGIATWPYTIIFVWFLIFAFELTAFTCSVTHFALSAKGAKKNM</sequence>
<feature type="transmembrane region" description="Helical" evidence="1">
    <location>
        <begin position="112"/>
        <end position="132"/>
    </location>
</feature>
<gene>
    <name evidence="2" type="ORF">DSPE1174_LOCUS2183</name>
</gene>
<feature type="transmembrane region" description="Helical" evidence="1">
    <location>
        <begin position="43"/>
        <end position="67"/>
    </location>
</feature>
<feature type="transmembrane region" description="Helical" evidence="1">
    <location>
        <begin position="87"/>
        <end position="105"/>
    </location>
</feature>
<reference evidence="2" key="1">
    <citation type="submission" date="2021-01" db="EMBL/GenBank/DDBJ databases">
        <authorList>
            <person name="Corre E."/>
            <person name="Pelletier E."/>
            <person name="Niang G."/>
            <person name="Scheremetjew M."/>
            <person name="Finn R."/>
            <person name="Kale V."/>
            <person name="Holt S."/>
            <person name="Cochrane G."/>
            <person name="Meng A."/>
            <person name="Brown T."/>
            <person name="Cohen L."/>
        </authorList>
    </citation>
    <scope>NUCLEOTIDE SEQUENCE</scope>
    <source>
        <strain evidence="2">CCMP1381</strain>
    </source>
</reference>
<feature type="transmembrane region" description="Helical" evidence="1">
    <location>
        <begin position="144"/>
        <end position="168"/>
    </location>
</feature>